<feature type="domain" description="Tyrosine-protein kinase G-rich" evidence="19">
    <location>
        <begin position="442"/>
        <end position="522"/>
    </location>
</feature>
<name>A0A1M6SBR3_9FLAO</name>
<dbReference type="NCBIfam" id="TIGR01007">
    <property type="entry name" value="eps_fam"/>
    <property type="match status" value="1"/>
</dbReference>
<dbReference type="InterPro" id="IPR050445">
    <property type="entry name" value="Bact_polysacc_biosynth/exp"/>
</dbReference>
<evidence type="ECO:0000256" key="8">
    <source>
        <dbReference type="ARBA" id="ARBA00022692"/>
    </source>
</evidence>
<keyword evidence="8 16" id="KW-0812">Transmembrane</keyword>
<gene>
    <name evidence="20" type="ORF">SAMN05444371_2372</name>
</gene>
<evidence type="ECO:0000256" key="3">
    <source>
        <dbReference type="ARBA" id="ARBA00008883"/>
    </source>
</evidence>
<evidence type="ECO:0000259" key="19">
    <source>
        <dbReference type="Pfam" id="PF13807"/>
    </source>
</evidence>
<dbReference type="Pfam" id="PF13614">
    <property type="entry name" value="AAA_31"/>
    <property type="match status" value="1"/>
</dbReference>
<evidence type="ECO:0000313" key="21">
    <source>
        <dbReference type="Proteomes" id="UP000184498"/>
    </source>
</evidence>
<dbReference type="InterPro" id="IPR003856">
    <property type="entry name" value="LPS_length_determ_N"/>
</dbReference>
<evidence type="ECO:0000256" key="5">
    <source>
        <dbReference type="ARBA" id="ARBA00022475"/>
    </source>
</evidence>
<organism evidence="20 21">
    <name type="scientific">Epilithonimonas mollis</name>
    <dbReference type="NCBI Taxonomy" id="216903"/>
    <lineage>
        <taxon>Bacteria</taxon>
        <taxon>Pseudomonadati</taxon>
        <taxon>Bacteroidota</taxon>
        <taxon>Flavobacteriia</taxon>
        <taxon>Flavobacteriales</taxon>
        <taxon>Weeksellaceae</taxon>
        <taxon>Chryseobacterium group</taxon>
        <taxon>Epilithonimonas</taxon>
    </lineage>
</organism>
<dbReference type="InterPro" id="IPR027417">
    <property type="entry name" value="P-loop_NTPase"/>
</dbReference>
<evidence type="ECO:0000256" key="10">
    <source>
        <dbReference type="ARBA" id="ARBA00022777"/>
    </source>
</evidence>
<evidence type="ECO:0000259" key="17">
    <source>
        <dbReference type="Pfam" id="PF02706"/>
    </source>
</evidence>
<dbReference type="InterPro" id="IPR025669">
    <property type="entry name" value="AAA_dom"/>
</dbReference>
<evidence type="ECO:0000256" key="9">
    <source>
        <dbReference type="ARBA" id="ARBA00022741"/>
    </source>
</evidence>
<dbReference type="OrthoDB" id="9794577at2"/>
<dbReference type="Pfam" id="PF02706">
    <property type="entry name" value="Wzz"/>
    <property type="match status" value="1"/>
</dbReference>
<reference evidence="21" key="1">
    <citation type="submission" date="2016-11" db="EMBL/GenBank/DDBJ databases">
        <authorList>
            <person name="Varghese N."/>
            <person name="Submissions S."/>
        </authorList>
    </citation>
    <scope>NUCLEOTIDE SEQUENCE [LARGE SCALE GENOMIC DNA]</scope>
    <source>
        <strain evidence="21">DSM 18016</strain>
    </source>
</reference>
<evidence type="ECO:0000256" key="2">
    <source>
        <dbReference type="ARBA" id="ARBA00007316"/>
    </source>
</evidence>
<comment type="subcellular location">
    <subcellularLocation>
        <location evidence="1">Cell inner membrane</location>
        <topology evidence="1">Multi-pass membrane protein</topology>
    </subcellularLocation>
</comment>
<evidence type="ECO:0000256" key="16">
    <source>
        <dbReference type="SAM" id="Phobius"/>
    </source>
</evidence>
<dbReference type="CDD" id="cd05387">
    <property type="entry name" value="BY-kinase"/>
    <property type="match status" value="1"/>
</dbReference>
<evidence type="ECO:0000256" key="1">
    <source>
        <dbReference type="ARBA" id="ARBA00004429"/>
    </source>
</evidence>
<feature type="domain" description="AAA" evidence="18">
    <location>
        <begin position="587"/>
        <end position="718"/>
    </location>
</feature>
<proteinExistence type="inferred from homology"/>
<evidence type="ECO:0000256" key="12">
    <source>
        <dbReference type="ARBA" id="ARBA00022989"/>
    </source>
</evidence>
<dbReference type="RefSeq" id="WP_072998118.1">
    <property type="nucleotide sequence ID" value="NZ_FRAM01000002.1"/>
</dbReference>
<accession>A0A1M6SBR3</accession>
<keyword evidence="14" id="KW-0829">Tyrosine-protein kinase</keyword>
<evidence type="ECO:0000256" key="15">
    <source>
        <dbReference type="ARBA" id="ARBA00051245"/>
    </source>
</evidence>
<feature type="transmembrane region" description="Helical" evidence="16">
    <location>
        <begin position="501"/>
        <end position="520"/>
    </location>
</feature>
<feature type="domain" description="Polysaccharide chain length determinant N-terminal" evidence="17">
    <location>
        <begin position="9"/>
        <end position="107"/>
    </location>
</feature>
<dbReference type="InterPro" id="IPR032807">
    <property type="entry name" value="GNVR"/>
</dbReference>
<comment type="similarity">
    <text evidence="2">Belongs to the CpsD/CapB family.</text>
</comment>
<keyword evidence="21" id="KW-1185">Reference proteome</keyword>
<keyword evidence="7" id="KW-0808">Transferase</keyword>
<dbReference type="GO" id="GO:0004715">
    <property type="term" value="F:non-membrane spanning protein tyrosine kinase activity"/>
    <property type="evidence" value="ECO:0007669"/>
    <property type="project" value="UniProtKB-EC"/>
</dbReference>
<dbReference type="STRING" id="216903.SAMN05444371_2372"/>
<protein>
    <recommendedName>
        <fullName evidence="4">non-specific protein-tyrosine kinase</fullName>
        <ecNumber evidence="4">2.7.10.2</ecNumber>
    </recommendedName>
</protein>
<evidence type="ECO:0000256" key="14">
    <source>
        <dbReference type="ARBA" id="ARBA00023137"/>
    </source>
</evidence>
<dbReference type="EMBL" id="FRAM01000002">
    <property type="protein sequence ID" value="SHK42171.1"/>
    <property type="molecule type" value="Genomic_DNA"/>
</dbReference>
<keyword evidence="10" id="KW-0418">Kinase</keyword>
<dbReference type="InterPro" id="IPR005702">
    <property type="entry name" value="Wzc-like_C"/>
</dbReference>
<dbReference type="SUPFAM" id="SSF52540">
    <property type="entry name" value="P-loop containing nucleoside triphosphate hydrolases"/>
    <property type="match status" value="1"/>
</dbReference>
<dbReference type="GO" id="GO:0005524">
    <property type="term" value="F:ATP binding"/>
    <property type="evidence" value="ECO:0007669"/>
    <property type="project" value="UniProtKB-KW"/>
</dbReference>
<dbReference type="Gene3D" id="3.40.50.300">
    <property type="entry name" value="P-loop containing nucleotide triphosphate hydrolases"/>
    <property type="match status" value="1"/>
</dbReference>
<keyword evidence="13 16" id="KW-0472">Membrane</keyword>
<keyword evidence="12 16" id="KW-1133">Transmembrane helix</keyword>
<evidence type="ECO:0000256" key="11">
    <source>
        <dbReference type="ARBA" id="ARBA00022840"/>
    </source>
</evidence>
<comment type="catalytic activity">
    <reaction evidence="15">
        <text>L-tyrosyl-[protein] + ATP = O-phospho-L-tyrosyl-[protein] + ADP + H(+)</text>
        <dbReference type="Rhea" id="RHEA:10596"/>
        <dbReference type="Rhea" id="RHEA-COMP:10136"/>
        <dbReference type="Rhea" id="RHEA-COMP:20101"/>
        <dbReference type="ChEBI" id="CHEBI:15378"/>
        <dbReference type="ChEBI" id="CHEBI:30616"/>
        <dbReference type="ChEBI" id="CHEBI:46858"/>
        <dbReference type="ChEBI" id="CHEBI:61978"/>
        <dbReference type="ChEBI" id="CHEBI:456216"/>
        <dbReference type="EC" id="2.7.10.2"/>
    </reaction>
</comment>
<evidence type="ECO:0000256" key="6">
    <source>
        <dbReference type="ARBA" id="ARBA00022519"/>
    </source>
</evidence>
<evidence type="ECO:0000259" key="18">
    <source>
        <dbReference type="Pfam" id="PF13614"/>
    </source>
</evidence>
<dbReference type="EC" id="2.7.10.2" evidence="4"/>
<comment type="similarity">
    <text evidence="3">Belongs to the etk/wzc family.</text>
</comment>
<keyword evidence="9" id="KW-0547">Nucleotide-binding</keyword>
<keyword evidence="6" id="KW-0997">Cell inner membrane</keyword>
<dbReference type="PANTHER" id="PTHR32309:SF13">
    <property type="entry name" value="FERRIC ENTEROBACTIN TRANSPORT PROTEIN FEPE"/>
    <property type="match status" value="1"/>
</dbReference>
<sequence>MDNVKNKEEEFNLRELIKPYLKKWYWFVISVFLTLVLAVLYIKFTTPVYNIKSSVLIKDAKKMSSASGDFGVLAGLGGFAGMGTNSIENELEIFKSKKLIEDVVDNLKLQISIFSKEEFHDVELYKDTNPFNVILINEKLYEELPKKPVTIAIKNDRITLSSDEWEEDIVTTFNKTISLPYANIIITKNPKFNPKKVKKMDLKDFYFTFSTMDNIVESYQRAIDVDLADKDATIISLSMMYPNKEKAIDILDDIVRIYNEYAIVDKNTESKKTKDFIDERIVLISKELGQVETEKEEFKKTNDIVDIQSEARLNLQISTDAERQILQLNTQIELANMLLNYLNDPRNRYTVLPTNIGFDPTAATAATSGINLYNAAIIERNRLLENATPENPLVIENGQKLEAIRSSLRESLLRSKNAFEVTKSSVTGEKSNRDFKINKVPTQEKLFRNIERQQQIKESLYLLLLQKREEAAISMAITGSKARVVDNAYALKKPVSPKKMISVLGALVAGLLVPFAFIYIKELLNNKIITKHDLDSLMDSAVLAEIPRVAKNDGHLIMQNDVSPLAESFRILVTNVRFMLGKKDAAKVIFVTSTIKGEGKTFVSVNLSLAIANSQNKVLVIGSDIRNPQLQRYNPAMKNAKGLTEYLYGEINDVKSIIFPSEINPNCDFIYSGSIPPNPADLLQNGRYHKLLDAVKNDYDYVILDTAPLMLVTDSFLISEVADVTIYVTRSETTEKSFIDFANKNIAANKIKNVGFVLNDIHKTNFGYGNKYGYGYQAEEKKWWQFFS</sequence>
<dbReference type="GO" id="GO:0005886">
    <property type="term" value="C:plasma membrane"/>
    <property type="evidence" value="ECO:0007669"/>
    <property type="project" value="UniProtKB-SubCell"/>
</dbReference>
<evidence type="ECO:0000313" key="20">
    <source>
        <dbReference type="EMBL" id="SHK42171.1"/>
    </source>
</evidence>
<dbReference type="Proteomes" id="UP000184498">
    <property type="component" value="Unassembled WGS sequence"/>
</dbReference>
<evidence type="ECO:0000256" key="7">
    <source>
        <dbReference type="ARBA" id="ARBA00022679"/>
    </source>
</evidence>
<dbReference type="Pfam" id="PF13807">
    <property type="entry name" value="GNVR"/>
    <property type="match status" value="1"/>
</dbReference>
<evidence type="ECO:0000256" key="13">
    <source>
        <dbReference type="ARBA" id="ARBA00023136"/>
    </source>
</evidence>
<keyword evidence="11" id="KW-0067">ATP-binding</keyword>
<keyword evidence="5" id="KW-1003">Cell membrane</keyword>
<dbReference type="AlphaFoldDB" id="A0A1M6SBR3"/>
<dbReference type="PANTHER" id="PTHR32309">
    <property type="entry name" value="TYROSINE-PROTEIN KINASE"/>
    <property type="match status" value="1"/>
</dbReference>
<evidence type="ECO:0000256" key="4">
    <source>
        <dbReference type="ARBA" id="ARBA00011903"/>
    </source>
</evidence>
<feature type="transmembrane region" description="Helical" evidence="16">
    <location>
        <begin position="24"/>
        <end position="42"/>
    </location>
</feature>